<comment type="similarity">
    <text evidence="1">Belongs to the helicase family.</text>
</comment>
<name>A0A1C7MZH7_9FUNG</name>
<dbReference type="GO" id="GO:0006310">
    <property type="term" value="P:DNA recombination"/>
    <property type="evidence" value="ECO:0007669"/>
    <property type="project" value="UniProtKB-KW"/>
</dbReference>
<dbReference type="PANTHER" id="PTHR10492:SF57">
    <property type="entry name" value="ATP-DEPENDENT DNA HELICASE"/>
    <property type="match status" value="1"/>
</dbReference>
<keyword evidence="1" id="KW-0233">DNA recombination</keyword>
<dbReference type="GO" id="GO:0005524">
    <property type="term" value="F:ATP binding"/>
    <property type="evidence" value="ECO:0007669"/>
    <property type="project" value="UniProtKB-KW"/>
</dbReference>
<dbReference type="EC" id="5.6.2.3" evidence="1"/>
<dbReference type="EMBL" id="LUGH01000934">
    <property type="protein sequence ID" value="OBZ82172.1"/>
    <property type="molecule type" value="Genomic_DNA"/>
</dbReference>
<evidence type="ECO:0000256" key="1">
    <source>
        <dbReference type="RuleBase" id="RU363044"/>
    </source>
</evidence>
<dbReference type="STRING" id="101091.A0A1C7MZH7"/>
<keyword evidence="1" id="KW-0378">Hydrolase</keyword>
<keyword evidence="1" id="KW-0347">Helicase</keyword>
<dbReference type="AlphaFoldDB" id="A0A1C7MZH7"/>
<keyword evidence="4" id="KW-1185">Reference proteome</keyword>
<organism evidence="3 4">
    <name type="scientific">Choanephora cucurbitarum</name>
    <dbReference type="NCBI Taxonomy" id="101091"/>
    <lineage>
        <taxon>Eukaryota</taxon>
        <taxon>Fungi</taxon>
        <taxon>Fungi incertae sedis</taxon>
        <taxon>Mucoromycota</taxon>
        <taxon>Mucoromycotina</taxon>
        <taxon>Mucoromycetes</taxon>
        <taxon>Mucorales</taxon>
        <taxon>Mucorineae</taxon>
        <taxon>Choanephoraceae</taxon>
        <taxon>Choanephoroideae</taxon>
        <taxon>Choanephora</taxon>
    </lineage>
</organism>
<dbReference type="PANTHER" id="PTHR10492">
    <property type="match status" value="1"/>
</dbReference>
<evidence type="ECO:0000313" key="4">
    <source>
        <dbReference type="Proteomes" id="UP000093000"/>
    </source>
</evidence>
<dbReference type="InParanoid" id="A0A1C7MZH7"/>
<dbReference type="GO" id="GO:0006281">
    <property type="term" value="P:DNA repair"/>
    <property type="evidence" value="ECO:0007669"/>
    <property type="project" value="UniProtKB-KW"/>
</dbReference>
<sequence length="106" mass="11830">MEDEDPVLLTVPFGGKLIVFGGDFRQVLPVITKASRSTITSECINRSFLWPKVTVLKLRANIHVQQTLQSNNPSLAKELQEFSEFLLNIGEGKVPTLTLNNNIFSD</sequence>
<evidence type="ECO:0000259" key="2">
    <source>
        <dbReference type="Pfam" id="PF05970"/>
    </source>
</evidence>
<keyword evidence="1" id="KW-0227">DNA damage</keyword>
<dbReference type="InterPro" id="IPR010285">
    <property type="entry name" value="DNA_helicase_pif1-like_DEAD"/>
</dbReference>
<keyword evidence="1" id="KW-0547">Nucleotide-binding</keyword>
<feature type="domain" description="DNA helicase Pif1-like DEAD-box helicase" evidence="2">
    <location>
        <begin position="10"/>
        <end position="96"/>
    </location>
</feature>
<dbReference type="OrthoDB" id="2284139at2759"/>
<reference evidence="3 4" key="1">
    <citation type="submission" date="2016-03" db="EMBL/GenBank/DDBJ databases">
        <title>Choanephora cucurbitarum.</title>
        <authorList>
            <person name="Min B."/>
            <person name="Park H."/>
            <person name="Park J.-H."/>
            <person name="Shin H.-D."/>
            <person name="Choi I.-G."/>
        </authorList>
    </citation>
    <scope>NUCLEOTIDE SEQUENCE [LARGE SCALE GENOMIC DNA]</scope>
    <source>
        <strain evidence="3 4">KUS-F28377</strain>
    </source>
</reference>
<accession>A0A1C7MZH7</accession>
<dbReference type="GO" id="GO:0000723">
    <property type="term" value="P:telomere maintenance"/>
    <property type="evidence" value="ECO:0007669"/>
    <property type="project" value="InterPro"/>
</dbReference>
<dbReference type="GO" id="GO:0043139">
    <property type="term" value="F:5'-3' DNA helicase activity"/>
    <property type="evidence" value="ECO:0007669"/>
    <property type="project" value="UniProtKB-EC"/>
</dbReference>
<keyword evidence="1" id="KW-0067">ATP-binding</keyword>
<dbReference type="GO" id="GO:0016887">
    <property type="term" value="F:ATP hydrolysis activity"/>
    <property type="evidence" value="ECO:0007669"/>
    <property type="project" value="RHEA"/>
</dbReference>
<dbReference type="Proteomes" id="UP000093000">
    <property type="component" value="Unassembled WGS sequence"/>
</dbReference>
<protein>
    <recommendedName>
        <fullName evidence="1">ATP-dependent DNA helicase</fullName>
        <ecNumber evidence="1">5.6.2.3</ecNumber>
    </recommendedName>
</protein>
<gene>
    <name evidence="3" type="ORF">A0J61_09773</name>
</gene>
<comment type="catalytic activity">
    <reaction evidence="1">
        <text>ATP + H2O = ADP + phosphate + H(+)</text>
        <dbReference type="Rhea" id="RHEA:13065"/>
        <dbReference type="ChEBI" id="CHEBI:15377"/>
        <dbReference type="ChEBI" id="CHEBI:15378"/>
        <dbReference type="ChEBI" id="CHEBI:30616"/>
        <dbReference type="ChEBI" id="CHEBI:43474"/>
        <dbReference type="ChEBI" id="CHEBI:456216"/>
        <dbReference type="EC" id="5.6.2.3"/>
    </reaction>
</comment>
<dbReference type="Pfam" id="PF05970">
    <property type="entry name" value="PIF1"/>
    <property type="match status" value="1"/>
</dbReference>
<comment type="caution">
    <text evidence="3">The sequence shown here is derived from an EMBL/GenBank/DDBJ whole genome shotgun (WGS) entry which is preliminary data.</text>
</comment>
<comment type="cofactor">
    <cofactor evidence="1">
        <name>Mg(2+)</name>
        <dbReference type="ChEBI" id="CHEBI:18420"/>
    </cofactor>
</comment>
<proteinExistence type="inferred from homology"/>
<keyword evidence="1" id="KW-0234">DNA repair</keyword>
<evidence type="ECO:0000313" key="3">
    <source>
        <dbReference type="EMBL" id="OBZ82172.1"/>
    </source>
</evidence>